<accession>A0ACC3YBN2</accession>
<evidence type="ECO:0000313" key="2">
    <source>
        <dbReference type="Proteomes" id="UP000805649"/>
    </source>
</evidence>
<proteinExistence type="predicted"/>
<dbReference type="Proteomes" id="UP000805649">
    <property type="component" value="Unassembled WGS sequence"/>
</dbReference>
<evidence type="ECO:0000313" key="1">
    <source>
        <dbReference type="EMBL" id="KAL0929235.1"/>
    </source>
</evidence>
<protein>
    <submittedName>
        <fullName evidence="1">Uncharacterized protein</fullName>
    </submittedName>
</protein>
<keyword evidence="2" id="KW-1185">Reference proteome</keyword>
<organism evidence="1 2">
    <name type="scientific">Colletotrichum truncatum</name>
    <name type="common">Anthracnose fungus</name>
    <name type="synonym">Colletotrichum capsici</name>
    <dbReference type="NCBI Taxonomy" id="5467"/>
    <lineage>
        <taxon>Eukaryota</taxon>
        <taxon>Fungi</taxon>
        <taxon>Dikarya</taxon>
        <taxon>Ascomycota</taxon>
        <taxon>Pezizomycotina</taxon>
        <taxon>Sordariomycetes</taxon>
        <taxon>Hypocreomycetidae</taxon>
        <taxon>Glomerellales</taxon>
        <taxon>Glomerellaceae</taxon>
        <taxon>Colletotrichum</taxon>
        <taxon>Colletotrichum truncatum species complex</taxon>
    </lineage>
</organism>
<name>A0ACC3YBN2_COLTU</name>
<sequence>MSSPSSENHHDGITSQLKALVDTLCVSLEASIHHLNSIYPRLRDCENTALQPPYNKDPTEIRRLLPHHVVQGILPALFSDHGSPFHVKSSRNQAYLRNSAKDWGVTPTCLLFFIAYDYGQQGEEFFRSLRALALACPRWDDSINLLHQCAAQRRSETRTAKKSGVNTKRIGITLSDVTRAIAQTQPPIGTPSVRRRGRPRKTREASEASEASIPEKDVDSYTCDLGQQQEPHQPQDSEEVSIPHPPEDLGEELSQEAEQDSNSGEQGQRLETQTVGNTGSPETEESDIQPPETPHEERNQEFEAQTVESTESLSPEAEEGYISSPEAPRRQQLIAESSTSSPALFDSSNLLENPQPDWSTEIDQEQPYEGNDWFNPYGFEDQEDDDEPQPPGIGYNDNTDFEFPPLGESVTIQRRGKRKTSLSTSTRFVMSCESPARKRRCTEQPPHDPEKLLQPGSSIRGEWLDKALGFILSSVGAVFVSSIELQNIDANNSESWVQTAQRVMRTSLVVLALHVEEGHCALVIILKSEDRYAAKRIQLYDPNPTAQSATVIKETTAKFIGLYLSKTPSHMRVPDPGFNPGVQSDGADCGVFLFATCMHILTKWPFRPDLNFSLWRFILAAFLGVSTKDWDCLVPSPGKEPVVDRAESIDLATQTQSAFESFEEISNSFAAWQNRTAHELQDFYQAELKKIRAAL</sequence>
<reference evidence="1 2" key="1">
    <citation type="journal article" date="2020" name="Phytopathology">
        <title>Genome Sequence Resources of Colletotrichum truncatum, C. plurivorum, C. musicola, and C. sojae: Four Species Pathogenic to Soybean (Glycine max).</title>
        <authorList>
            <person name="Rogerio F."/>
            <person name="Boufleur T.R."/>
            <person name="Ciampi-Guillardi M."/>
            <person name="Sukno S.A."/>
            <person name="Thon M.R."/>
            <person name="Massola Junior N.S."/>
            <person name="Baroncelli R."/>
        </authorList>
    </citation>
    <scope>NUCLEOTIDE SEQUENCE [LARGE SCALE GENOMIC DNA]</scope>
    <source>
        <strain evidence="1 2">CMES1059</strain>
    </source>
</reference>
<comment type="caution">
    <text evidence="1">The sequence shown here is derived from an EMBL/GenBank/DDBJ whole genome shotgun (WGS) entry which is preliminary data.</text>
</comment>
<dbReference type="EMBL" id="VUJX02000020">
    <property type="protein sequence ID" value="KAL0929235.1"/>
    <property type="molecule type" value="Genomic_DNA"/>
</dbReference>
<gene>
    <name evidence="1" type="ORF">CTRU02_215776</name>
</gene>